<dbReference type="Proteomes" id="UP000194137">
    <property type="component" value="Chromosome"/>
</dbReference>
<dbReference type="GO" id="GO:0016020">
    <property type="term" value="C:membrane"/>
    <property type="evidence" value="ECO:0007669"/>
    <property type="project" value="UniProtKB-SubCell"/>
</dbReference>
<dbReference type="RefSeq" id="WP_086089547.1">
    <property type="nucleotide sequence ID" value="NZ_CP021112.1"/>
</dbReference>
<dbReference type="AlphaFoldDB" id="A0A1W6ZUU1"/>
<keyword evidence="4" id="KW-0472">Membrane</keyword>
<dbReference type="NCBIfam" id="NF040696">
    <property type="entry name" value="isopcys_mtase"/>
    <property type="match status" value="1"/>
</dbReference>
<dbReference type="PANTHER" id="PTHR12714:SF9">
    <property type="entry name" value="PROTEIN-S-ISOPRENYLCYSTEINE O-METHYLTRANSFERASE"/>
    <property type="match status" value="1"/>
</dbReference>
<gene>
    <name evidence="5" type="ORF">CAK95_20160</name>
</gene>
<name>A0A1W6ZUU1_9HYPH</name>
<accession>A0A1W6ZUU1</accession>
<reference evidence="5 6" key="1">
    <citation type="submission" date="2017-05" db="EMBL/GenBank/DDBJ databases">
        <title>Full genome sequence of Pseudorhodoplanes sinuspersici.</title>
        <authorList>
            <person name="Dastgheib S.M.M."/>
            <person name="Shavandi M."/>
            <person name="Tirandaz H."/>
        </authorList>
    </citation>
    <scope>NUCLEOTIDE SEQUENCE [LARGE SCALE GENOMIC DNA]</scope>
    <source>
        <strain evidence="5 6">RIPI110</strain>
    </source>
</reference>
<keyword evidence="3" id="KW-1133">Transmembrane helix</keyword>
<dbReference type="InterPro" id="IPR054851">
    <property type="entry name" value="Isoprenylcys_mtase"/>
</dbReference>
<dbReference type="Pfam" id="PF04140">
    <property type="entry name" value="ICMT"/>
    <property type="match status" value="1"/>
</dbReference>
<dbReference type="GO" id="GO:0004671">
    <property type="term" value="F:protein C-terminal S-isoprenylcysteine carboxyl O-methyltransferase activity"/>
    <property type="evidence" value="ECO:0007669"/>
    <property type="project" value="InterPro"/>
</dbReference>
<evidence type="ECO:0000256" key="1">
    <source>
        <dbReference type="ARBA" id="ARBA00004141"/>
    </source>
</evidence>
<dbReference type="PANTHER" id="PTHR12714">
    <property type="entry name" value="PROTEIN-S ISOPRENYLCYSTEINE O-METHYLTRANSFERASE"/>
    <property type="match status" value="1"/>
</dbReference>
<dbReference type="STRING" id="1235591.CAK95_20160"/>
<keyword evidence="6" id="KW-1185">Reference proteome</keyword>
<organism evidence="5 6">
    <name type="scientific">Pseudorhodoplanes sinuspersici</name>
    <dbReference type="NCBI Taxonomy" id="1235591"/>
    <lineage>
        <taxon>Bacteria</taxon>
        <taxon>Pseudomonadati</taxon>
        <taxon>Pseudomonadota</taxon>
        <taxon>Alphaproteobacteria</taxon>
        <taxon>Hyphomicrobiales</taxon>
        <taxon>Pseudorhodoplanes</taxon>
    </lineage>
</organism>
<dbReference type="EMBL" id="CP021112">
    <property type="protein sequence ID" value="ARQ01154.1"/>
    <property type="molecule type" value="Genomic_DNA"/>
</dbReference>
<dbReference type="Gene3D" id="1.20.120.1630">
    <property type="match status" value="1"/>
</dbReference>
<dbReference type="GO" id="GO:0032259">
    <property type="term" value="P:methylation"/>
    <property type="evidence" value="ECO:0007669"/>
    <property type="project" value="UniProtKB-KW"/>
</dbReference>
<dbReference type="KEGG" id="psin:CAK95_20160"/>
<dbReference type="OrthoDB" id="9816156at2"/>
<keyword evidence="2" id="KW-0812">Transmembrane</keyword>
<evidence type="ECO:0000256" key="2">
    <source>
        <dbReference type="ARBA" id="ARBA00022692"/>
    </source>
</evidence>
<keyword evidence="5" id="KW-0489">Methyltransferase</keyword>
<evidence type="ECO:0000313" key="5">
    <source>
        <dbReference type="EMBL" id="ARQ01154.1"/>
    </source>
</evidence>
<evidence type="ECO:0000256" key="3">
    <source>
        <dbReference type="ARBA" id="ARBA00022989"/>
    </source>
</evidence>
<keyword evidence="5" id="KW-0808">Transferase</keyword>
<protein>
    <submittedName>
        <fullName evidence="5">Methyltransferase</fullName>
    </submittedName>
</protein>
<evidence type="ECO:0000313" key="6">
    <source>
        <dbReference type="Proteomes" id="UP000194137"/>
    </source>
</evidence>
<proteinExistence type="predicted"/>
<sequence>MTPAIAKAILVIGAVSWFVIRLPHQKRSWKTATRINQRTSREKLLLTCSFMGLGVIPCIYVFAGVPRFANYPFQPILAWLGTAVFAASLWLFFRVHKELGRNWSDSLEVREKHVLVTEGLYHYVRHPMYTAFFMWAVAQLLLLPNWIAGPAGLVGFGILFFFRVGREEQMMLETFGEDYRAYMQRTARLIPGIY</sequence>
<comment type="subcellular location">
    <subcellularLocation>
        <location evidence="1">Membrane</location>
        <topology evidence="1">Multi-pass membrane protein</topology>
    </subcellularLocation>
</comment>
<dbReference type="InterPro" id="IPR007269">
    <property type="entry name" value="ICMT_MeTrfase"/>
</dbReference>
<evidence type="ECO:0000256" key="4">
    <source>
        <dbReference type="ARBA" id="ARBA00023136"/>
    </source>
</evidence>